<evidence type="ECO:0000256" key="12">
    <source>
        <dbReference type="ARBA" id="ARBA00031556"/>
    </source>
</evidence>
<dbReference type="PANTHER" id="PTHR13763:SF0">
    <property type="entry name" value="BREAST CANCER TYPE 1 SUSCEPTIBILITY PROTEIN"/>
    <property type="match status" value="1"/>
</dbReference>
<dbReference type="PANTHER" id="PTHR13763">
    <property type="entry name" value="BREAST CANCER TYPE 1 SUSCEPTIBILITY PROTEIN BRCA1"/>
    <property type="match status" value="1"/>
</dbReference>
<feature type="domain" description="RING-type" evidence="15">
    <location>
        <begin position="22"/>
        <end position="60"/>
    </location>
</feature>
<reference evidence="18 19" key="1">
    <citation type="submission" date="2019-03" db="EMBL/GenBank/DDBJ databases">
        <authorList>
            <person name="Gaulin E."/>
            <person name="Dumas B."/>
        </authorList>
    </citation>
    <scope>NUCLEOTIDE SEQUENCE [LARGE SCALE GENOMIC DNA]</scope>
    <source>
        <strain evidence="18">CBS 568.67</strain>
    </source>
</reference>
<evidence type="ECO:0000256" key="3">
    <source>
        <dbReference type="ARBA" id="ARBA00022454"/>
    </source>
</evidence>
<dbReference type="InterPro" id="IPR013083">
    <property type="entry name" value="Znf_RING/FYVE/PHD"/>
</dbReference>
<dbReference type="InterPro" id="IPR036420">
    <property type="entry name" value="BRCT_dom_sf"/>
</dbReference>
<evidence type="ECO:0000256" key="11">
    <source>
        <dbReference type="ARBA" id="ARBA00023306"/>
    </source>
</evidence>
<dbReference type="GO" id="GO:0005634">
    <property type="term" value="C:nucleus"/>
    <property type="evidence" value="ECO:0007669"/>
    <property type="project" value="UniProtKB-SubCell"/>
</dbReference>
<dbReference type="Gene3D" id="3.30.40.10">
    <property type="entry name" value="Zinc/RING finger domain, C3HC4 (zinc finger)"/>
    <property type="match status" value="1"/>
</dbReference>
<dbReference type="AlphaFoldDB" id="A0A485L5X5"/>
<dbReference type="Gene3D" id="3.40.50.10190">
    <property type="entry name" value="BRCT domain"/>
    <property type="match status" value="1"/>
</dbReference>
<evidence type="ECO:0000259" key="16">
    <source>
        <dbReference type="PROSITE" id="PS50172"/>
    </source>
</evidence>
<keyword evidence="3" id="KW-0158">Chromosome</keyword>
<evidence type="ECO:0000256" key="6">
    <source>
        <dbReference type="ARBA" id="ARBA00022763"/>
    </source>
</evidence>
<keyword evidence="8" id="KW-0862">Zinc</keyword>
<keyword evidence="19" id="KW-1185">Reference proteome</keyword>
<evidence type="ECO:0000313" key="17">
    <source>
        <dbReference type="EMBL" id="KAF0692266.1"/>
    </source>
</evidence>
<name>A0A485L5X5_9STRA</name>
<evidence type="ECO:0000256" key="2">
    <source>
        <dbReference type="ARBA" id="ARBA00004286"/>
    </source>
</evidence>
<dbReference type="GO" id="GO:0004842">
    <property type="term" value="F:ubiquitin-protein transferase activity"/>
    <property type="evidence" value="ECO:0007669"/>
    <property type="project" value="TreeGrafter"/>
</dbReference>
<protein>
    <recommendedName>
        <fullName evidence="12">RING-type E3 ubiquitin transferase BRCA1</fullName>
    </recommendedName>
</protein>
<dbReference type="OrthoDB" id="6105938at2759"/>
<feature type="compositionally biased region" description="Acidic residues" evidence="14">
    <location>
        <begin position="246"/>
        <end position="257"/>
    </location>
</feature>
<dbReference type="SMART" id="SM00184">
    <property type="entry name" value="RING"/>
    <property type="match status" value="1"/>
</dbReference>
<evidence type="ECO:0000256" key="14">
    <source>
        <dbReference type="SAM" id="MobiDB-lite"/>
    </source>
</evidence>
<sequence length="541" mass="59115">MHAPPTRMIRAELNVIRDELRCYICHMTLQDPHCLGCNHNFCKACIDVHLRKAVSECPKCGIPTCPSDVHRNQFLDGLLHEWRVVEAALQANEPSDITSSASTATTTLTPLAKRKLPMDVGHTTPTTPSIPTQEDSLSSLLTTQQLDAYRARLAHDDMALLAVPSPSPPRLKRTRLLPPSVGVGVLSIASPSSSQGTSMSVEAATPAPPSARLVLVPQSPPRLSSATSSVFRVLATQETTTKDAAADDDDYGEEIPETEMPVHYDDDDDDEMTQVPTRLHFEATQESDDDSSSPNMLSPSFHVDASQPRPSSPPPSTHVVRVVATNVSKAQRRLLLQCVRSLGGRFGLNFNHGRDPVTGMDMPPVSHVITSCDETKRCPRTQKYMEGLAAQCWIVDIKWALASWKAQRWLPEAEFEIDGDTSARTTAGVPRRCRLGAKGTSDIFHALCVREMHESMEQGTSVAHLVEACGGLWWPSTSPVHQADGRRVVGVVSKTLSVAKCRTLAARHPSTPIVRVAWVLDSISHMEVWDKPSSRVIDVPG</sequence>
<dbReference type="GO" id="GO:0008270">
    <property type="term" value="F:zinc ion binding"/>
    <property type="evidence" value="ECO:0007669"/>
    <property type="project" value="UniProtKB-KW"/>
</dbReference>
<evidence type="ECO:0000256" key="10">
    <source>
        <dbReference type="ARBA" id="ARBA00023242"/>
    </source>
</evidence>
<keyword evidence="6" id="KW-0227">DNA damage</keyword>
<reference evidence="17" key="2">
    <citation type="submission" date="2019-06" db="EMBL/GenBank/DDBJ databases">
        <title>Genomics analysis of Aphanomyces spp. identifies a new class of oomycete effector associated with host adaptation.</title>
        <authorList>
            <person name="Gaulin E."/>
        </authorList>
    </citation>
    <scope>NUCLEOTIDE SEQUENCE</scope>
    <source>
        <strain evidence="17">CBS 578.67</strain>
    </source>
</reference>
<dbReference type="Pfam" id="PF00097">
    <property type="entry name" value="zf-C3HC4"/>
    <property type="match status" value="1"/>
</dbReference>
<keyword evidence="5" id="KW-0677">Repeat</keyword>
<dbReference type="InterPro" id="IPR001357">
    <property type="entry name" value="BRCT_dom"/>
</dbReference>
<feature type="domain" description="BRCT" evidence="16">
    <location>
        <begin position="311"/>
        <end position="417"/>
    </location>
</feature>
<accession>A0A485L5X5</accession>
<dbReference type="EMBL" id="CAADRA010005930">
    <property type="protein sequence ID" value="VFT93405.1"/>
    <property type="molecule type" value="Genomic_DNA"/>
</dbReference>
<dbReference type="GO" id="GO:0045944">
    <property type="term" value="P:positive regulation of transcription by RNA polymerase II"/>
    <property type="evidence" value="ECO:0007669"/>
    <property type="project" value="TreeGrafter"/>
</dbReference>
<evidence type="ECO:0000259" key="15">
    <source>
        <dbReference type="PROSITE" id="PS50089"/>
    </source>
</evidence>
<evidence type="ECO:0000256" key="1">
    <source>
        <dbReference type="ARBA" id="ARBA00004123"/>
    </source>
</evidence>
<evidence type="ECO:0000313" key="18">
    <source>
        <dbReference type="EMBL" id="VFT93405.1"/>
    </source>
</evidence>
<dbReference type="InterPro" id="IPR001841">
    <property type="entry name" value="Znf_RING"/>
</dbReference>
<organism evidence="18 19">
    <name type="scientific">Aphanomyces stellatus</name>
    <dbReference type="NCBI Taxonomy" id="120398"/>
    <lineage>
        <taxon>Eukaryota</taxon>
        <taxon>Sar</taxon>
        <taxon>Stramenopiles</taxon>
        <taxon>Oomycota</taxon>
        <taxon>Saprolegniomycetes</taxon>
        <taxon>Saprolegniales</taxon>
        <taxon>Verrucalvaceae</taxon>
        <taxon>Aphanomyces</taxon>
    </lineage>
</organism>
<evidence type="ECO:0000256" key="5">
    <source>
        <dbReference type="ARBA" id="ARBA00022737"/>
    </source>
</evidence>
<dbReference type="EMBL" id="VJMH01005909">
    <property type="protein sequence ID" value="KAF0692266.1"/>
    <property type="molecule type" value="Genomic_DNA"/>
</dbReference>
<evidence type="ECO:0000256" key="4">
    <source>
        <dbReference type="ARBA" id="ARBA00022723"/>
    </source>
</evidence>
<feature type="region of interest" description="Disordered" evidence="14">
    <location>
        <begin position="240"/>
        <end position="317"/>
    </location>
</feature>
<proteinExistence type="predicted"/>
<comment type="subcellular location">
    <subcellularLocation>
        <location evidence="2">Chromosome</location>
    </subcellularLocation>
    <subcellularLocation>
        <location evidence="1">Nucleus</location>
    </subcellularLocation>
</comment>
<keyword evidence="9" id="KW-0234">DNA repair</keyword>
<keyword evidence="4" id="KW-0479">Metal-binding</keyword>
<evidence type="ECO:0000256" key="9">
    <source>
        <dbReference type="ARBA" id="ARBA00023204"/>
    </source>
</evidence>
<dbReference type="GO" id="GO:0005694">
    <property type="term" value="C:chromosome"/>
    <property type="evidence" value="ECO:0007669"/>
    <property type="project" value="UniProtKB-SubCell"/>
</dbReference>
<dbReference type="SMART" id="SM00292">
    <property type="entry name" value="BRCT"/>
    <property type="match status" value="1"/>
</dbReference>
<evidence type="ECO:0000256" key="7">
    <source>
        <dbReference type="ARBA" id="ARBA00022771"/>
    </source>
</evidence>
<keyword evidence="11" id="KW-0131">Cell cycle</keyword>
<dbReference type="Proteomes" id="UP000332933">
    <property type="component" value="Unassembled WGS sequence"/>
</dbReference>
<evidence type="ECO:0000256" key="8">
    <source>
        <dbReference type="ARBA" id="ARBA00022833"/>
    </source>
</evidence>
<evidence type="ECO:0000256" key="13">
    <source>
        <dbReference type="PROSITE-ProRule" id="PRU00175"/>
    </source>
</evidence>
<dbReference type="InterPro" id="IPR031099">
    <property type="entry name" value="BRCA1-associated"/>
</dbReference>
<dbReference type="GO" id="GO:0000724">
    <property type="term" value="P:double-strand break repair via homologous recombination"/>
    <property type="evidence" value="ECO:0007669"/>
    <property type="project" value="TreeGrafter"/>
</dbReference>
<keyword evidence="10" id="KW-0539">Nucleus</keyword>
<dbReference type="PROSITE" id="PS50172">
    <property type="entry name" value="BRCT"/>
    <property type="match status" value="1"/>
</dbReference>
<dbReference type="SUPFAM" id="SSF52113">
    <property type="entry name" value="BRCT domain"/>
    <property type="match status" value="1"/>
</dbReference>
<evidence type="ECO:0000313" key="19">
    <source>
        <dbReference type="Proteomes" id="UP000332933"/>
    </source>
</evidence>
<gene>
    <name evidence="18" type="primary">Aste57867_16634</name>
    <name evidence="17" type="ORF">As57867_016577</name>
    <name evidence="18" type="ORF">ASTE57867_16634</name>
</gene>
<dbReference type="InterPro" id="IPR017907">
    <property type="entry name" value="Znf_RING_CS"/>
</dbReference>
<dbReference type="InterPro" id="IPR018957">
    <property type="entry name" value="Znf_C3HC4_RING-type"/>
</dbReference>
<dbReference type="PROSITE" id="PS50089">
    <property type="entry name" value="ZF_RING_2"/>
    <property type="match status" value="1"/>
</dbReference>
<dbReference type="PROSITE" id="PS00518">
    <property type="entry name" value="ZF_RING_1"/>
    <property type="match status" value="1"/>
</dbReference>
<keyword evidence="7 13" id="KW-0863">Zinc-finger</keyword>
<dbReference type="SUPFAM" id="SSF57850">
    <property type="entry name" value="RING/U-box"/>
    <property type="match status" value="1"/>
</dbReference>